<name>A0ABQ1ZRR9_9BACL</name>
<dbReference type="EMBL" id="BMDD01000002">
    <property type="protein sequence ID" value="GGH77190.1"/>
    <property type="molecule type" value="Genomic_DNA"/>
</dbReference>
<organism evidence="2 3">
    <name type="scientific">Saccharibacillus endophyticus</name>
    <dbReference type="NCBI Taxonomy" id="2060666"/>
    <lineage>
        <taxon>Bacteria</taxon>
        <taxon>Bacillati</taxon>
        <taxon>Bacillota</taxon>
        <taxon>Bacilli</taxon>
        <taxon>Bacillales</taxon>
        <taxon>Paenibacillaceae</taxon>
        <taxon>Saccharibacillus</taxon>
    </lineage>
</organism>
<dbReference type="InterPro" id="IPR001853">
    <property type="entry name" value="DSBA-like_thioredoxin_dom"/>
</dbReference>
<dbReference type="PANTHER" id="PTHR13887:SF54">
    <property type="entry name" value="DSBA FAMILY PROTEIN"/>
    <property type="match status" value="1"/>
</dbReference>
<dbReference type="CDD" id="cd03025">
    <property type="entry name" value="DsbA_FrnE_like"/>
    <property type="match status" value="1"/>
</dbReference>
<dbReference type="RefSeq" id="WP_172243124.1">
    <property type="nucleotide sequence ID" value="NZ_BMDD01000002.1"/>
</dbReference>
<reference evidence="3" key="1">
    <citation type="journal article" date="2019" name="Int. J. Syst. Evol. Microbiol.">
        <title>The Global Catalogue of Microorganisms (GCM) 10K type strain sequencing project: providing services to taxonomists for standard genome sequencing and annotation.</title>
        <authorList>
            <consortium name="The Broad Institute Genomics Platform"/>
            <consortium name="The Broad Institute Genome Sequencing Center for Infectious Disease"/>
            <person name="Wu L."/>
            <person name="Ma J."/>
        </authorList>
    </citation>
    <scope>NUCLEOTIDE SEQUENCE [LARGE SCALE GENOMIC DNA]</scope>
    <source>
        <strain evidence="3">CCM 8702</strain>
    </source>
</reference>
<comment type="caution">
    <text evidence="2">The sequence shown here is derived from an EMBL/GenBank/DDBJ whole genome shotgun (WGS) entry which is preliminary data.</text>
</comment>
<evidence type="ECO:0000259" key="1">
    <source>
        <dbReference type="Pfam" id="PF01323"/>
    </source>
</evidence>
<proteinExistence type="predicted"/>
<dbReference type="Proteomes" id="UP000605427">
    <property type="component" value="Unassembled WGS sequence"/>
</dbReference>
<dbReference type="Gene3D" id="3.40.30.10">
    <property type="entry name" value="Glutaredoxin"/>
    <property type="match status" value="1"/>
</dbReference>
<protein>
    <submittedName>
        <fullName evidence="2">DsbA family protein</fullName>
    </submittedName>
</protein>
<keyword evidence="3" id="KW-1185">Reference proteome</keyword>
<dbReference type="PANTHER" id="PTHR13887">
    <property type="entry name" value="GLUTATHIONE S-TRANSFERASE KAPPA"/>
    <property type="match status" value="1"/>
</dbReference>
<feature type="domain" description="DSBA-like thioredoxin" evidence="1">
    <location>
        <begin position="13"/>
        <end position="204"/>
    </location>
</feature>
<dbReference type="Gene3D" id="1.10.472.60">
    <property type="entry name" value="putative protein disulfide isomerase domain"/>
    <property type="match status" value="1"/>
</dbReference>
<sequence length="209" mass="22274">MTRENNELIYIWDAYCGWCYGFSSTLGKLHANHPELPLSVWSGGLFTGENAQPIGAFPHIAAANARIGELTGAEFGAAYDELLEKGDAVMDSEAAAAGFAALRAQAPERSAELASAMQRAFYQDGKSLSEPDTYREIAAQFGLDAETAVTFMNAPGTAASVRNEFIRVSRLGVQGYPTLLLRKGDSLYQLGGGSTTLDALEERLAGVLG</sequence>
<dbReference type="InterPro" id="IPR036249">
    <property type="entry name" value="Thioredoxin-like_sf"/>
</dbReference>
<gene>
    <name evidence="2" type="ORF">GCM10007362_20570</name>
</gene>
<evidence type="ECO:0000313" key="2">
    <source>
        <dbReference type="EMBL" id="GGH77190.1"/>
    </source>
</evidence>
<dbReference type="SUPFAM" id="SSF52833">
    <property type="entry name" value="Thioredoxin-like"/>
    <property type="match status" value="1"/>
</dbReference>
<accession>A0ABQ1ZRR9</accession>
<evidence type="ECO:0000313" key="3">
    <source>
        <dbReference type="Proteomes" id="UP000605427"/>
    </source>
</evidence>
<dbReference type="Pfam" id="PF01323">
    <property type="entry name" value="DSBA"/>
    <property type="match status" value="1"/>
</dbReference>